<dbReference type="SMART" id="SM00347">
    <property type="entry name" value="HTH_MARR"/>
    <property type="match status" value="1"/>
</dbReference>
<reference evidence="9 10" key="1">
    <citation type="submission" date="2023-10" db="EMBL/GenBank/DDBJ databases">
        <title>Nicoliella lavandulae sp. nov. isolated from Lavandula angustifolia flowers.</title>
        <authorList>
            <person name="Alcantara C."/>
            <person name="Zuniga M."/>
            <person name="Landete J.M."/>
            <person name="Monedero V."/>
        </authorList>
    </citation>
    <scope>NUCLEOTIDE SEQUENCE [LARGE SCALE GENOMIC DNA]</scope>
    <source>
        <strain evidence="9 10">Es01</strain>
    </source>
</reference>
<evidence type="ECO:0000256" key="1">
    <source>
        <dbReference type="ARBA" id="ARBA00004496"/>
    </source>
</evidence>
<name>A0ABU8SIU0_9LACO</name>
<dbReference type="PANTHER" id="PTHR42756">
    <property type="entry name" value="TRANSCRIPTIONAL REGULATOR, MARR"/>
    <property type="match status" value="1"/>
</dbReference>
<evidence type="ECO:0000259" key="8">
    <source>
        <dbReference type="PROSITE" id="PS50995"/>
    </source>
</evidence>
<organism evidence="9 10">
    <name type="scientific">Nicoliella lavandulae</name>
    <dbReference type="NCBI Taxonomy" id="3082954"/>
    <lineage>
        <taxon>Bacteria</taxon>
        <taxon>Bacillati</taxon>
        <taxon>Bacillota</taxon>
        <taxon>Bacilli</taxon>
        <taxon>Lactobacillales</taxon>
        <taxon>Lactobacillaceae</taxon>
        <taxon>Nicoliella</taxon>
    </lineage>
</organism>
<gene>
    <name evidence="9" type="ORF">R4146_01325</name>
</gene>
<sequence>MNFSIDLDKQLCFQISRTHQLYNKLYQKPLKQFNLTYVQYITLLALWKEDGVTVNTLSRELDLTNGTLTPLLKRLEKAGWITRERDKKDERRLIVSLTERGKQLQGEITNCTEMCLNEMGYTPEGFNQALANVQDIQNRLKMAIERQAD</sequence>
<evidence type="ECO:0000313" key="9">
    <source>
        <dbReference type="EMBL" id="MEJ6399830.1"/>
    </source>
</evidence>
<comment type="similarity">
    <text evidence="5">Belongs to the SarZ family.</text>
</comment>
<dbReference type="InterPro" id="IPR055166">
    <property type="entry name" value="Transc_reg_Sar_Rot_HTH"/>
</dbReference>
<keyword evidence="3" id="KW-0238">DNA-binding</keyword>
<evidence type="ECO:0000256" key="7">
    <source>
        <dbReference type="ARBA" id="ARBA00047207"/>
    </source>
</evidence>
<dbReference type="SUPFAM" id="SSF46785">
    <property type="entry name" value="Winged helix' DNA-binding domain"/>
    <property type="match status" value="1"/>
</dbReference>
<dbReference type="CDD" id="cd00090">
    <property type="entry name" value="HTH_ARSR"/>
    <property type="match status" value="1"/>
</dbReference>
<comment type="subcellular location">
    <subcellularLocation>
        <location evidence="1">Cytoplasm</location>
    </subcellularLocation>
</comment>
<evidence type="ECO:0000256" key="3">
    <source>
        <dbReference type="ARBA" id="ARBA00023125"/>
    </source>
</evidence>
<evidence type="ECO:0000256" key="2">
    <source>
        <dbReference type="ARBA" id="ARBA00023015"/>
    </source>
</evidence>
<accession>A0ABU8SIU0</accession>
<keyword evidence="10" id="KW-1185">Reference proteome</keyword>
<dbReference type="RefSeq" id="WP_339959670.1">
    <property type="nucleotide sequence ID" value="NZ_JAWMWH010000001.1"/>
</dbReference>
<dbReference type="InterPro" id="IPR000835">
    <property type="entry name" value="HTH_MarR-typ"/>
</dbReference>
<evidence type="ECO:0000256" key="6">
    <source>
        <dbReference type="ARBA" id="ARBA00047188"/>
    </source>
</evidence>
<comment type="caution">
    <text evidence="9">The sequence shown here is derived from an EMBL/GenBank/DDBJ whole genome shotgun (WGS) entry which is preliminary data.</text>
</comment>
<keyword evidence="4" id="KW-0804">Transcription</keyword>
<dbReference type="PANTHER" id="PTHR42756:SF1">
    <property type="entry name" value="TRANSCRIPTIONAL REPRESSOR OF EMRAB OPERON"/>
    <property type="match status" value="1"/>
</dbReference>
<proteinExistence type="inferred from homology"/>
<evidence type="ECO:0000256" key="4">
    <source>
        <dbReference type="ARBA" id="ARBA00023163"/>
    </source>
</evidence>
<protein>
    <recommendedName>
        <fullName evidence="6">HTH-type transcriptional regulator SarZ</fullName>
    </recommendedName>
    <alternativeName>
        <fullName evidence="7">Staphylococcal accessory regulator Z</fullName>
    </alternativeName>
</protein>
<dbReference type="Pfam" id="PF22381">
    <property type="entry name" value="Staph_reg_Sar_Rot"/>
    <property type="match status" value="1"/>
</dbReference>
<dbReference type="InterPro" id="IPR036388">
    <property type="entry name" value="WH-like_DNA-bd_sf"/>
</dbReference>
<dbReference type="EMBL" id="JAWMWH010000001">
    <property type="protein sequence ID" value="MEJ6399830.1"/>
    <property type="molecule type" value="Genomic_DNA"/>
</dbReference>
<dbReference type="Proteomes" id="UP001370590">
    <property type="component" value="Unassembled WGS sequence"/>
</dbReference>
<evidence type="ECO:0000256" key="5">
    <source>
        <dbReference type="ARBA" id="ARBA00046337"/>
    </source>
</evidence>
<dbReference type="PROSITE" id="PS50995">
    <property type="entry name" value="HTH_MARR_2"/>
    <property type="match status" value="1"/>
</dbReference>
<dbReference type="PRINTS" id="PR00598">
    <property type="entry name" value="HTHMARR"/>
</dbReference>
<dbReference type="InterPro" id="IPR011991">
    <property type="entry name" value="ArsR-like_HTH"/>
</dbReference>
<evidence type="ECO:0000313" key="10">
    <source>
        <dbReference type="Proteomes" id="UP001370590"/>
    </source>
</evidence>
<keyword evidence="2" id="KW-0805">Transcription regulation</keyword>
<feature type="domain" description="HTH marR-type" evidence="8">
    <location>
        <begin position="8"/>
        <end position="142"/>
    </location>
</feature>
<dbReference type="Gene3D" id="1.10.10.10">
    <property type="entry name" value="Winged helix-like DNA-binding domain superfamily/Winged helix DNA-binding domain"/>
    <property type="match status" value="1"/>
</dbReference>
<dbReference type="InterPro" id="IPR036390">
    <property type="entry name" value="WH_DNA-bd_sf"/>
</dbReference>